<comment type="caution">
    <text evidence="5">The sequence shown here is derived from an EMBL/GenBank/DDBJ whole genome shotgun (WGS) entry which is preliminary data.</text>
</comment>
<dbReference type="SUPFAM" id="SSF52540">
    <property type="entry name" value="P-loop containing nucleoside triphosphate hydrolases"/>
    <property type="match status" value="1"/>
</dbReference>
<protein>
    <submittedName>
        <fullName evidence="5">DUF2726 domain-containing protein</fullName>
    </submittedName>
</protein>
<feature type="coiled-coil region" evidence="1">
    <location>
        <begin position="289"/>
        <end position="340"/>
    </location>
</feature>
<dbReference type="EMBL" id="SOML01000010">
    <property type="protein sequence ID" value="TFD94720.1"/>
    <property type="molecule type" value="Genomic_DNA"/>
</dbReference>
<proteinExistence type="predicted"/>
<name>A0A4Y8KZ73_9BACT</name>
<dbReference type="InterPro" id="IPR045055">
    <property type="entry name" value="DNA2/NAM7-like"/>
</dbReference>
<keyword evidence="1" id="KW-0175">Coiled coil</keyword>
<evidence type="ECO:0000313" key="5">
    <source>
        <dbReference type="EMBL" id="TFD94720.1"/>
    </source>
</evidence>
<dbReference type="InterPro" id="IPR024402">
    <property type="entry name" value="DUF2726"/>
</dbReference>
<reference evidence="5 6" key="1">
    <citation type="submission" date="2019-03" db="EMBL/GenBank/DDBJ databases">
        <title>San Antonio Military Medical Center submission to MRSN (WRAIR), pending publication.</title>
        <authorList>
            <person name="Blyth D.M."/>
            <person name="Mccarthy S.L."/>
            <person name="Schall S.E."/>
            <person name="Stam J.A."/>
            <person name="Ong A.C."/>
            <person name="Mcgann P.T."/>
        </authorList>
    </citation>
    <scope>NUCLEOTIDE SEQUENCE [LARGE SCALE GENOMIC DNA]</scope>
    <source>
        <strain evidence="5 6">MRSN571793</strain>
    </source>
</reference>
<dbReference type="STRING" id="1121485.GCA_000426485_01721"/>
<dbReference type="Gene3D" id="3.40.50.300">
    <property type="entry name" value="P-loop containing nucleotide triphosphate hydrolases"/>
    <property type="match status" value="2"/>
</dbReference>
<dbReference type="PANTHER" id="PTHR10887:SF530">
    <property type="entry name" value="SUPERFAMILY I DNA HELICASES"/>
    <property type="match status" value="1"/>
</dbReference>
<dbReference type="Gene3D" id="3.40.960.10">
    <property type="entry name" value="VSR Endonuclease"/>
    <property type="match status" value="1"/>
</dbReference>
<dbReference type="Pfam" id="PF10881">
    <property type="entry name" value="DUF2726"/>
    <property type="match status" value="1"/>
</dbReference>
<feature type="domain" description="DNA2/NAM7 helicase-like C-terminal" evidence="4">
    <location>
        <begin position="577"/>
        <end position="731"/>
    </location>
</feature>
<evidence type="ECO:0000256" key="1">
    <source>
        <dbReference type="SAM" id="Coils"/>
    </source>
</evidence>
<accession>A0A4Y8KZ73</accession>
<dbReference type="InterPro" id="IPR041679">
    <property type="entry name" value="DNA2/NAM7-like_C"/>
</dbReference>
<dbReference type="GO" id="GO:0004386">
    <property type="term" value="F:helicase activity"/>
    <property type="evidence" value="ECO:0007669"/>
    <property type="project" value="InterPro"/>
</dbReference>
<gene>
    <name evidence="5" type="ORF">E2605_15275</name>
</gene>
<dbReference type="Proteomes" id="UP000297861">
    <property type="component" value="Unassembled WGS sequence"/>
</dbReference>
<dbReference type="Pfam" id="PF13086">
    <property type="entry name" value="AAA_11"/>
    <property type="match status" value="1"/>
</dbReference>
<dbReference type="InterPro" id="IPR027417">
    <property type="entry name" value="P-loop_NTPase"/>
</dbReference>
<dbReference type="CDD" id="cd18808">
    <property type="entry name" value="SF1_C_Upf1"/>
    <property type="match status" value="1"/>
</dbReference>
<feature type="domain" description="DNA2/NAM7 helicase helicase" evidence="3">
    <location>
        <begin position="193"/>
        <end position="544"/>
    </location>
</feature>
<dbReference type="OrthoDB" id="9757917at2"/>
<dbReference type="InterPro" id="IPR041677">
    <property type="entry name" value="DNA2/NAM7_AAA_11"/>
</dbReference>
<feature type="domain" description="DUF2726" evidence="2">
    <location>
        <begin position="837"/>
        <end position="915"/>
    </location>
</feature>
<organism evidence="5 6">
    <name type="scientific">Dysgonomonas capnocytophagoides</name>
    <dbReference type="NCBI Taxonomy" id="45254"/>
    <lineage>
        <taxon>Bacteria</taxon>
        <taxon>Pseudomonadati</taxon>
        <taxon>Bacteroidota</taxon>
        <taxon>Bacteroidia</taxon>
        <taxon>Bacteroidales</taxon>
        <taxon>Dysgonomonadaceae</taxon>
        <taxon>Dysgonomonas</taxon>
    </lineage>
</organism>
<keyword evidence="6" id="KW-1185">Reference proteome</keyword>
<dbReference type="PANTHER" id="PTHR10887">
    <property type="entry name" value="DNA2/NAM7 HELICASE FAMILY"/>
    <property type="match status" value="1"/>
</dbReference>
<dbReference type="AlphaFoldDB" id="A0A4Y8KZ73"/>
<dbReference type="Pfam" id="PF13087">
    <property type="entry name" value="AAA_12"/>
    <property type="match status" value="1"/>
</dbReference>
<sequence>MKYPFLIYLKNKTSLKFEYRRDVSAVTRTDNGYHITFSNARSYNYGADKVKYYPFISTYENVRIYENGKLNEKYDTVDSYGHYLIFRNGDNNSYPIEKSSDIEICNIKKDTDQAKSIIDYFKEILKKSGGVSFDIPAEDTENKNPNQISSEILLKALDGIDLFESRSALSKYIDGTNPAVATSKEPLIYPFGCNESQKLAVETTLRNSISIVEGPPGTGKTQTILNIIANLIVQNKTVAIVSNNNSAVFNVREKLEKYGYGMVVASLGNKENKTSFFDSIEEQTVDPNFKISEEQLKRAKNEIDELDSILTECFQYRNKLATLKTELSDAEIEFNHIKAEQLLDQDIKSMLDKKFRRKWNYSKILSLKDLLSCIELKRRLSIRNMLRLFFHYGLFDLKSISLYGEELPIYANHKFYELYITKIENEILDVENWLASNNEESNLKHFIETSKEVFNGELFKKYNRLDKVEFNANDYRKQFKDFVKRYPVILSSTLSLHTSIPDGYLFDYLIIDESSQVDIIKAAVCFSCCRNVIVVGDSLQLTHIVDKQSQEAAEQFQAEYSISPAYDYVKQNILNSLKSLYGDNLKSVLLKEHYRCHPTIIGFCNKKYYNNNLVVMTDGNNHPFKIIETNISGERDNYNQRQIDETDSYIREHLSMNYTKVGVIAPYRKHADMLQKRLPDGAEADTIHKFQGREKDVIIFNTVRSKIGEFIDNPNLINVAVSRAVKEFIVVKPESMELPHGTNIGDMIRYICYTTDPNQTIIKGRICSVFDLLYKEYNKAFTSFLSSNKNIKGSAAEIIIDKLLNEDILKNNVQFSSIDMVREYRLRDLVRDFQSFSEDEIQFIRNNSRIDFLLYNKMDKTPVLAIEVDGVSFHDNKLQQERDNKKDHILEIMGLPLLRLSTDGHNEEKRIIECLNTSMGLS</sequence>
<evidence type="ECO:0000313" key="6">
    <source>
        <dbReference type="Proteomes" id="UP000297861"/>
    </source>
</evidence>
<evidence type="ECO:0000259" key="2">
    <source>
        <dbReference type="Pfam" id="PF10881"/>
    </source>
</evidence>
<dbReference type="RefSeq" id="WP_134437108.1">
    <property type="nucleotide sequence ID" value="NZ_SOML01000010.1"/>
</dbReference>
<evidence type="ECO:0000259" key="4">
    <source>
        <dbReference type="Pfam" id="PF13087"/>
    </source>
</evidence>
<evidence type="ECO:0000259" key="3">
    <source>
        <dbReference type="Pfam" id="PF13086"/>
    </source>
</evidence>
<dbReference type="InterPro" id="IPR047187">
    <property type="entry name" value="SF1_C_Upf1"/>
</dbReference>